<keyword evidence="3" id="KW-0732">Signal</keyword>
<dbReference type="GO" id="GO:0006508">
    <property type="term" value="P:proteolysis"/>
    <property type="evidence" value="ECO:0007669"/>
    <property type="project" value="UniProtKB-KW"/>
</dbReference>
<dbReference type="OMA" id="PWAHVAS"/>
<dbReference type="EnsemblPlants" id="TraesCS2B02G050700.2">
    <property type="protein sequence ID" value="TraesCS2B02G050700.2"/>
    <property type="gene ID" value="TraesCS2B02G050700"/>
</dbReference>
<dbReference type="InterPro" id="IPR003137">
    <property type="entry name" value="PA_domain"/>
</dbReference>
<dbReference type="AlphaFoldDB" id="A0A3B6BY19"/>
<evidence type="ECO:0000259" key="9">
    <source>
        <dbReference type="Pfam" id="PF02225"/>
    </source>
</evidence>
<dbReference type="SUPFAM" id="SSF52743">
    <property type="entry name" value="Subtilisin-like"/>
    <property type="match status" value="1"/>
</dbReference>
<evidence type="ECO:0000313" key="12">
    <source>
        <dbReference type="Proteomes" id="UP000019116"/>
    </source>
</evidence>
<dbReference type="Gramene" id="TraesCS2B02G050700.2">
    <property type="protein sequence ID" value="TraesCS2B02G050700.2"/>
    <property type="gene ID" value="TraesCS2B02G050700"/>
</dbReference>
<evidence type="ECO:0000256" key="5">
    <source>
        <dbReference type="ARBA" id="ARBA00022825"/>
    </source>
</evidence>
<dbReference type="CDD" id="cd04852">
    <property type="entry name" value="Peptidases_S8_3"/>
    <property type="match status" value="1"/>
</dbReference>
<dbReference type="STRING" id="4565.A0A3B6BY19"/>
<evidence type="ECO:0000256" key="2">
    <source>
        <dbReference type="ARBA" id="ARBA00022670"/>
    </source>
</evidence>
<evidence type="ECO:0000256" key="4">
    <source>
        <dbReference type="ARBA" id="ARBA00022801"/>
    </source>
</evidence>
<keyword evidence="5 7" id="KW-0720">Serine protease</keyword>
<evidence type="ECO:0008006" key="13">
    <source>
        <dbReference type="Google" id="ProtNLM"/>
    </source>
</evidence>
<dbReference type="Pfam" id="PF17766">
    <property type="entry name" value="fn3_6"/>
    <property type="match status" value="1"/>
</dbReference>
<feature type="domain" description="PA" evidence="9">
    <location>
        <begin position="307"/>
        <end position="374"/>
    </location>
</feature>
<dbReference type="Proteomes" id="UP000019116">
    <property type="component" value="Chromosome 2B"/>
</dbReference>
<dbReference type="PRINTS" id="PR00723">
    <property type="entry name" value="SUBTILISIN"/>
</dbReference>
<dbReference type="Gene3D" id="3.50.30.30">
    <property type="match status" value="1"/>
</dbReference>
<dbReference type="GO" id="GO:0005576">
    <property type="term" value="C:extracellular region"/>
    <property type="evidence" value="ECO:0000318"/>
    <property type="project" value="GO_Central"/>
</dbReference>
<dbReference type="InterPro" id="IPR041469">
    <property type="entry name" value="Subtilisin-like_FN3"/>
</dbReference>
<evidence type="ECO:0000256" key="1">
    <source>
        <dbReference type="ARBA" id="ARBA00011073"/>
    </source>
</evidence>
<reference evidence="11" key="1">
    <citation type="submission" date="2018-08" db="EMBL/GenBank/DDBJ databases">
        <authorList>
            <person name="Rossello M."/>
        </authorList>
    </citation>
    <scope>NUCLEOTIDE SEQUENCE [LARGE SCALE GENOMIC DNA]</scope>
    <source>
        <strain evidence="11">cv. Chinese Spring</strain>
    </source>
</reference>
<dbReference type="InterPro" id="IPR036852">
    <property type="entry name" value="Peptidase_S8/S53_dom_sf"/>
</dbReference>
<dbReference type="PANTHER" id="PTHR10795">
    <property type="entry name" value="PROPROTEIN CONVERTASE SUBTILISIN/KEXIN"/>
    <property type="match status" value="1"/>
</dbReference>
<organism evidence="11">
    <name type="scientific">Triticum aestivum</name>
    <name type="common">Wheat</name>
    <dbReference type="NCBI Taxonomy" id="4565"/>
    <lineage>
        <taxon>Eukaryota</taxon>
        <taxon>Viridiplantae</taxon>
        <taxon>Streptophyta</taxon>
        <taxon>Embryophyta</taxon>
        <taxon>Tracheophyta</taxon>
        <taxon>Spermatophyta</taxon>
        <taxon>Magnoliopsida</taxon>
        <taxon>Liliopsida</taxon>
        <taxon>Poales</taxon>
        <taxon>Poaceae</taxon>
        <taxon>BOP clade</taxon>
        <taxon>Pooideae</taxon>
        <taxon>Triticodae</taxon>
        <taxon>Triticeae</taxon>
        <taxon>Triticinae</taxon>
        <taxon>Triticum</taxon>
    </lineage>
</organism>
<evidence type="ECO:0000256" key="3">
    <source>
        <dbReference type="ARBA" id="ARBA00022729"/>
    </source>
</evidence>
<evidence type="ECO:0000259" key="8">
    <source>
        <dbReference type="Pfam" id="PF00082"/>
    </source>
</evidence>
<dbReference type="InterPro" id="IPR000209">
    <property type="entry name" value="Peptidase_S8/S53_dom"/>
</dbReference>
<dbReference type="Pfam" id="PF00082">
    <property type="entry name" value="Peptidase_S8"/>
    <property type="match status" value="1"/>
</dbReference>
<keyword evidence="4 7" id="KW-0378">Hydrolase</keyword>
<dbReference type="Pfam" id="PF02225">
    <property type="entry name" value="PA"/>
    <property type="match status" value="1"/>
</dbReference>
<feature type="active site" description="Charge relay system" evidence="6 7">
    <location>
        <position position="53"/>
    </location>
</feature>
<feature type="active site" description="Charge relay system" evidence="6 7">
    <location>
        <position position="463"/>
    </location>
</feature>
<feature type="active site" description="Charge relay system" evidence="6 7">
    <location>
        <position position="128"/>
    </location>
</feature>
<dbReference type="InterPro" id="IPR015500">
    <property type="entry name" value="Peptidase_S8_subtilisin-rel"/>
</dbReference>
<protein>
    <recommendedName>
        <fullName evidence="13">Subtilisin-like protease</fullName>
    </recommendedName>
</protein>
<sequence>LPGAQAVIEDRLHKLHTTYSWEFLGLEGSDGKASDLWENVAEFGKGVVIGNVDSGVWPTSDSFRADGMVAPTKWLGGCDASDDIDNAGCNGKLIGARVFSKGIQAQTSSKGGQMNQTVVNSPWDYMGHGSHTLSTAGGGFVPGASAFGHGIGTAKGGSPWAHVASYKACYNEGCTSLDVLKAILTAVEEGVDVLSLSLGEPRAIDYAGDAIAIGTSLAISKGIVVVASAGNSGPQPATVTNVAPWILTVAASTMDRIFQVDVIFGATTIQLQGQSLSNSTLGNQEYEMISGENANFEDQSATDSAMCLPGSLDPSKVSNKIVVCTRGGGTISTGQVVKEAGGAGMVLCEGSGSDSSISAEPHVIPAAHCSYSQCREILDYLQSTTSPPVGQIKIREAKVGVTPSPMMADFSSRGPNTITPEILKPDITAPGVSVIAAYSQGVSPTGRSFDDRRVPYTVQSGTSMACPHVAGIAGLLKATYPNWSPSMIKSAIMTTGANDGSGIRDKMGTAATPFNYGSGHVNPVRALDPGLVYDTKPRDYANFICSLRPTSTEGLLPTSPPLPLSDLLIPLLLGADADPFECSQLGGVDGPENLNYPSIATTCLPVSGSVTVKRRVKNVGGGAPTYTASVTEPGGVRVTVQPSTLSFGGEIAEEEKDFTVMLEVHDAAVAADYVFGGIEWSDVDGGHRVWSPIVATTKCG</sequence>
<dbReference type="PROSITE" id="PS00138">
    <property type="entry name" value="SUBTILASE_SER"/>
    <property type="match status" value="1"/>
</dbReference>
<evidence type="ECO:0000256" key="7">
    <source>
        <dbReference type="PROSITE-ProRule" id="PRU01240"/>
    </source>
</evidence>
<dbReference type="PROSITE" id="PS51892">
    <property type="entry name" value="SUBTILASE"/>
    <property type="match status" value="1"/>
</dbReference>
<dbReference type="InterPro" id="IPR045051">
    <property type="entry name" value="SBT"/>
</dbReference>
<dbReference type="GO" id="GO:0004252">
    <property type="term" value="F:serine-type endopeptidase activity"/>
    <property type="evidence" value="ECO:0000318"/>
    <property type="project" value="GO_Central"/>
</dbReference>
<dbReference type="Gene3D" id="3.40.50.200">
    <property type="entry name" value="Peptidase S8/S53 domain"/>
    <property type="match status" value="1"/>
</dbReference>
<dbReference type="SMR" id="A0A3B6BY19"/>
<dbReference type="InterPro" id="IPR023828">
    <property type="entry name" value="Peptidase_S8_Ser-AS"/>
</dbReference>
<dbReference type="Gene3D" id="2.60.40.2310">
    <property type="match status" value="1"/>
</dbReference>
<feature type="domain" description="Peptidase S8/S53" evidence="8">
    <location>
        <begin position="44"/>
        <end position="519"/>
    </location>
</feature>
<evidence type="ECO:0000313" key="11">
    <source>
        <dbReference type="EnsemblPlants" id="TraesCS2B02G050700.2"/>
    </source>
</evidence>
<dbReference type="OrthoDB" id="10256524at2759"/>
<comment type="similarity">
    <text evidence="1 7">Belongs to the peptidase S8 family.</text>
</comment>
<accession>A0A3B6BY19</accession>
<evidence type="ECO:0000259" key="10">
    <source>
        <dbReference type="Pfam" id="PF17766"/>
    </source>
</evidence>
<evidence type="ECO:0000256" key="6">
    <source>
        <dbReference type="PIRSR" id="PIRSR615500-1"/>
    </source>
</evidence>
<dbReference type="CDD" id="cd02120">
    <property type="entry name" value="PA_subtilisin_like"/>
    <property type="match status" value="1"/>
</dbReference>
<proteinExistence type="inferred from homology"/>
<keyword evidence="12" id="KW-1185">Reference proteome</keyword>
<name>A0A3B6BY19_WHEAT</name>
<feature type="domain" description="Subtilisin-like protease fibronectin type-III" evidence="10">
    <location>
        <begin position="593"/>
        <end position="694"/>
    </location>
</feature>
<dbReference type="InterPro" id="IPR034197">
    <property type="entry name" value="Peptidases_S8_3"/>
</dbReference>
<reference evidence="11" key="2">
    <citation type="submission" date="2018-10" db="UniProtKB">
        <authorList>
            <consortium name="EnsemblPlants"/>
        </authorList>
    </citation>
    <scope>IDENTIFICATION</scope>
</reference>
<keyword evidence="2 7" id="KW-0645">Protease</keyword>